<dbReference type="CDD" id="cd14135">
    <property type="entry name" value="STKc_PRP4"/>
    <property type="match status" value="1"/>
</dbReference>
<comment type="catalytic activity">
    <reaction evidence="23">
        <text>L-threonyl-[protein] + ATP = O-phospho-L-threonyl-[protein] + ADP + H(+)</text>
        <dbReference type="Rhea" id="RHEA:46608"/>
        <dbReference type="Rhea" id="RHEA-COMP:11060"/>
        <dbReference type="Rhea" id="RHEA-COMP:11605"/>
        <dbReference type="ChEBI" id="CHEBI:15378"/>
        <dbReference type="ChEBI" id="CHEBI:30013"/>
        <dbReference type="ChEBI" id="CHEBI:30616"/>
        <dbReference type="ChEBI" id="CHEBI:61977"/>
        <dbReference type="ChEBI" id="CHEBI:456216"/>
        <dbReference type="EC" id="2.7.11.1"/>
    </reaction>
    <physiologicalReaction direction="left-to-right" evidence="23">
        <dbReference type="Rhea" id="RHEA:46609"/>
    </physiologicalReaction>
</comment>
<protein>
    <recommendedName>
        <fullName evidence="20">Serine/threonine-protein kinase PRP4 homolog</fullName>
        <ecNumber evidence="3">2.7.11.1</ecNumber>
    </recommendedName>
    <alternativeName>
        <fullName evidence="21">PRP4 pre-mRNA-processing factor 4 homolog</fullName>
    </alternativeName>
</protein>
<dbReference type="PROSITE" id="PS00108">
    <property type="entry name" value="PROTEIN_KINASE_ST"/>
    <property type="match status" value="1"/>
</dbReference>
<evidence type="ECO:0000256" key="6">
    <source>
        <dbReference type="ARBA" id="ARBA00022527"/>
    </source>
</evidence>
<dbReference type="InterPro" id="IPR050494">
    <property type="entry name" value="Ser_Thr_dual-spec_kinase"/>
</dbReference>
<evidence type="ECO:0000313" key="28">
    <source>
        <dbReference type="Proteomes" id="UP000494163"/>
    </source>
</evidence>
<dbReference type="InterPro" id="IPR044092">
    <property type="entry name" value="STKc_PRP4"/>
</dbReference>
<evidence type="ECO:0000256" key="21">
    <source>
        <dbReference type="ARBA" id="ARBA00031858"/>
    </source>
</evidence>
<evidence type="ECO:0000256" key="11">
    <source>
        <dbReference type="ARBA" id="ARBA00022741"/>
    </source>
</evidence>
<dbReference type="FunFam" id="1.10.510.10:FF:000078">
    <property type="entry name" value="Serine/threonine-protein kinase PRP4 homolog"/>
    <property type="match status" value="1"/>
</dbReference>
<evidence type="ECO:0000256" key="17">
    <source>
        <dbReference type="ARBA" id="ARBA00023187"/>
    </source>
</evidence>
<keyword evidence="17" id="KW-0508">mRNA splicing</keyword>
<dbReference type="PANTHER" id="PTHR24058:SF103">
    <property type="entry name" value="SERINE_THREONINE-PROTEIN KINASE PRP4 HOMOLOG"/>
    <property type="match status" value="1"/>
</dbReference>
<evidence type="ECO:0000256" key="19">
    <source>
        <dbReference type="ARBA" id="ARBA00023596"/>
    </source>
</evidence>
<evidence type="ECO:0000256" key="20">
    <source>
        <dbReference type="ARBA" id="ARBA00023637"/>
    </source>
</evidence>
<dbReference type="SUPFAM" id="SSF56112">
    <property type="entry name" value="Protein kinase-like (PK-like)"/>
    <property type="match status" value="1"/>
</dbReference>
<feature type="non-terminal residue" evidence="27">
    <location>
        <position position="1"/>
    </location>
</feature>
<feature type="compositionally biased region" description="Low complexity" evidence="25">
    <location>
        <begin position="216"/>
        <end position="242"/>
    </location>
</feature>
<dbReference type="PANTHER" id="PTHR24058">
    <property type="entry name" value="DUAL SPECIFICITY PROTEIN KINASE"/>
    <property type="match status" value="1"/>
</dbReference>
<dbReference type="InterPro" id="IPR011009">
    <property type="entry name" value="Kinase-like_dom_sf"/>
</dbReference>
<dbReference type="Proteomes" id="UP000494163">
    <property type="component" value="Chromosome 3L"/>
</dbReference>
<evidence type="ECO:0000256" key="14">
    <source>
        <dbReference type="ARBA" id="ARBA00022840"/>
    </source>
</evidence>
<keyword evidence="15" id="KW-0832">Ubl conjugation</keyword>
<evidence type="ECO:0000256" key="10">
    <source>
        <dbReference type="ARBA" id="ARBA00022728"/>
    </source>
</evidence>
<keyword evidence="5" id="KW-1017">Isopeptide bond</keyword>
<reference evidence="27 28" key="1">
    <citation type="submission" date="2015-08" db="EMBL/GenBank/DDBJ databases">
        <title>Ancestral chromatin configuration constrains chromatin evolution on differentiating sex chromosomes in Drosophila.</title>
        <authorList>
            <person name="Zhou Q."/>
            <person name="Bachtrog D."/>
        </authorList>
    </citation>
    <scope>NUCLEOTIDE SEQUENCE [LARGE SCALE GENOMIC DNA]</scope>
    <source>
        <tissue evidence="27">Whole larvae</tissue>
    </source>
</reference>
<feature type="compositionally biased region" description="Polar residues" evidence="25">
    <location>
        <begin position="494"/>
        <end position="504"/>
    </location>
</feature>
<evidence type="ECO:0000256" key="25">
    <source>
        <dbReference type="SAM" id="MobiDB-lite"/>
    </source>
</evidence>
<name>A0A0M4EGM0_DROBS</name>
<evidence type="ECO:0000256" key="22">
    <source>
        <dbReference type="ARBA" id="ARBA00046964"/>
    </source>
</evidence>
<dbReference type="OMA" id="GQFKEQH"/>
<evidence type="ECO:0000256" key="13">
    <source>
        <dbReference type="ARBA" id="ARBA00022838"/>
    </source>
</evidence>
<dbReference type="Gene3D" id="1.10.510.10">
    <property type="entry name" value="Transferase(Phosphotransferase) domain 1"/>
    <property type="match status" value="1"/>
</dbReference>
<dbReference type="GO" id="GO:0045292">
    <property type="term" value="P:mRNA cis splicing, via spliceosome"/>
    <property type="evidence" value="ECO:0007669"/>
    <property type="project" value="InterPro"/>
</dbReference>
<keyword evidence="6" id="KW-0723">Serine/threonine-protein kinase</keyword>
<sequence length="947" mass="109682">VGCLSSYDSSDNSETEERRAKLKKPKKHKKHKRSSSSKSDKVHKKHKKSKKRHRHSESSNASEKQRRSSGLSSKFTEIMQMASRERSSIMVANGRVSNVQTDPCSLVQEITKTIQNKVIPVLEVASSGSESEVPIDVASPVIASMLEDELNLEELMKQKALLQARLGAYMSDTEGDESRSNSVLAKRTRENSSEQQQQRLQQPKLSASEAIHGRPKSLSAAPLASATSKHVNNKKISINNSNESDVILLDDSSGGQRTPSPMPEKRRRHESPPIPALHRSRTREEATKADTRKQQREMRERRSRDRAPARNEQDQRSRTPRRRVEQQRSRGDQRRHHQEYNRNMEDLRQEINRDKQRERRDHSRDRERRPERDSQPPSDRGGRPRERERERDRWNRPRSHSRSKFESDRRRERERQMDRDRSGRTARNGGNGVSGADRDRYKGSLSEGQKMHDKESSDEEVSLDIDINEDEDDEERIIELRRKKREELLKKLGTTEQHSHTNSLSPRISNSYESRSSSPASARQERGQRTPSPSPLTEKSEEKDNDHDNHKIELTENKVTTVKEKRNEWDMFADQDVDSNFDVSRRLSPNTIVQNKHQNENPALTDNWDDAEGYYRVRIGEVLDNRYLVSGYTGQGVFSNVVRGRDQARGAANVAIKIIRNNEIMHKTGLRELEILKKLNDADPDDRFHCLRLYRHFFHKQHLCMVFEPLAMNLREVLKKYGKNVGLHIKAVRSYTQQLFLALKLLKKTGILHADIKPDNILVNENNLILKLCDFGSASAISDNDITPYLVSRFYRSPEIILGIPYDYGIDTWSAGCTIYELYTGKILFAGKSNNQMLKYFMDVKGKIPNRIVRKGQFREQHFDQSCNFLYHEIDKITEREKVVVMPVVKASRNLHQELIADQNLPDDQLRKVTQLKDLLENMFALDPVKRISLNQSLMHPFIQEKM</sequence>
<comment type="subunit">
    <text evidence="22">Interacts with CLK1 C-terminus. Associates with the U5 snRNP and NCOR1 deacetylase complexes. Identified in the spliceosome C complex.</text>
</comment>
<evidence type="ECO:0000313" key="27">
    <source>
        <dbReference type="EMBL" id="ALC43590.1"/>
    </source>
</evidence>
<keyword evidence="4" id="KW-0158">Chromosome</keyword>
<keyword evidence="11" id="KW-0547">Nucleotide-binding</keyword>
<evidence type="ECO:0000256" key="18">
    <source>
        <dbReference type="ARBA" id="ARBA00023242"/>
    </source>
</evidence>
<dbReference type="Pfam" id="PF00069">
    <property type="entry name" value="Pkinase"/>
    <property type="match status" value="1"/>
</dbReference>
<comment type="similarity">
    <text evidence="19">Belongs to the protein kinase superfamily. CMGC Ser/Thr protein kinase family.</text>
</comment>
<dbReference type="FunFam" id="3.30.200.20:FF:000123">
    <property type="entry name" value="serine/threonine-protein kinase PRP4 homolog"/>
    <property type="match status" value="1"/>
</dbReference>
<comment type="subcellular location">
    <subcellularLocation>
        <location evidence="2">Chromosome</location>
        <location evidence="2">Centromere</location>
        <location evidence="2">Kinetochore</location>
    </subcellularLocation>
    <subcellularLocation>
        <location evidence="1">Nucleus</location>
    </subcellularLocation>
</comment>
<dbReference type="GO" id="GO:0000776">
    <property type="term" value="C:kinetochore"/>
    <property type="evidence" value="ECO:0007669"/>
    <property type="project" value="UniProtKB-KW"/>
</dbReference>
<feature type="domain" description="Protein kinase" evidence="26">
    <location>
        <begin position="627"/>
        <end position="943"/>
    </location>
</feature>
<dbReference type="SMR" id="A0A0M4EGM0"/>
<dbReference type="GO" id="GO:0005681">
    <property type="term" value="C:spliceosomal complex"/>
    <property type="evidence" value="ECO:0007669"/>
    <property type="project" value="UniProtKB-KW"/>
</dbReference>
<evidence type="ECO:0000256" key="7">
    <source>
        <dbReference type="ARBA" id="ARBA00022553"/>
    </source>
</evidence>
<evidence type="ECO:0000256" key="9">
    <source>
        <dbReference type="ARBA" id="ARBA00022679"/>
    </source>
</evidence>
<keyword evidence="13" id="KW-0995">Kinetochore</keyword>
<dbReference type="InterPro" id="IPR008271">
    <property type="entry name" value="Ser/Thr_kinase_AS"/>
</dbReference>
<feature type="region of interest" description="Disordered" evidence="25">
    <location>
        <begin position="491"/>
        <end position="558"/>
    </location>
</feature>
<dbReference type="STRING" id="30019.A0A0M4EGM0"/>
<gene>
    <name evidence="27" type="ORF">Dbus_chr3Lg756</name>
</gene>
<evidence type="ECO:0000256" key="3">
    <source>
        <dbReference type="ARBA" id="ARBA00012513"/>
    </source>
</evidence>
<keyword evidence="18" id="KW-0539">Nucleus</keyword>
<dbReference type="GO" id="GO:0005524">
    <property type="term" value="F:ATP binding"/>
    <property type="evidence" value="ECO:0007669"/>
    <property type="project" value="UniProtKB-KW"/>
</dbReference>
<keyword evidence="12" id="KW-0418">Kinase</keyword>
<dbReference type="PROSITE" id="PS50011">
    <property type="entry name" value="PROTEIN_KINASE_DOM"/>
    <property type="match status" value="1"/>
</dbReference>
<evidence type="ECO:0000256" key="5">
    <source>
        <dbReference type="ARBA" id="ARBA00022499"/>
    </source>
</evidence>
<keyword evidence="7" id="KW-0597">Phosphoprotein</keyword>
<evidence type="ECO:0000259" key="26">
    <source>
        <dbReference type="PROSITE" id="PS50011"/>
    </source>
</evidence>
<dbReference type="AlphaFoldDB" id="A0A0M4EGM0"/>
<feature type="compositionally biased region" description="Acidic residues" evidence="25">
    <location>
        <begin position="456"/>
        <end position="469"/>
    </location>
</feature>
<feature type="region of interest" description="Disordered" evidence="25">
    <location>
        <begin position="1"/>
        <end position="75"/>
    </location>
</feature>
<feature type="compositionally biased region" description="Polar residues" evidence="25">
    <location>
        <begin position="1"/>
        <end position="12"/>
    </location>
</feature>
<evidence type="ECO:0000256" key="4">
    <source>
        <dbReference type="ARBA" id="ARBA00022454"/>
    </source>
</evidence>
<proteinExistence type="inferred from homology"/>
<keyword evidence="10" id="KW-0747">Spliceosome</keyword>
<evidence type="ECO:0000256" key="16">
    <source>
        <dbReference type="ARBA" id="ARBA00022990"/>
    </source>
</evidence>
<keyword evidence="8" id="KW-0507">mRNA processing</keyword>
<accession>A0A0M4EGM0</accession>
<feature type="region of interest" description="Disordered" evidence="25">
    <location>
        <begin position="171"/>
        <end position="469"/>
    </location>
</feature>
<evidence type="ECO:0000256" key="15">
    <source>
        <dbReference type="ARBA" id="ARBA00022843"/>
    </source>
</evidence>
<dbReference type="Gene3D" id="3.30.200.20">
    <property type="entry name" value="Phosphorylase Kinase, domain 1"/>
    <property type="match status" value="1"/>
</dbReference>
<feature type="compositionally biased region" description="Basic and acidic residues" evidence="25">
    <location>
        <begin position="403"/>
        <end position="423"/>
    </location>
</feature>
<evidence type="ECO:0000256" key="2">
    <source>
        <dbReference type="ARBA" id="ARBA00004629"/>
    </source>
</evidence>
<keyword evidence="16" id="KW-0007">Acetylation</keyword>
<feature type="compositionally biased region" description="Low complexity" evidence="25">
    <location>
        <begin position="505"/>
        <end position="522"/>
    </location>
</feature>
<feature type="compositionally biased region" description="Basic and acidic residues" evidence="25">
    <location>
        <begin position="282"/>
        <end position="395"/>
    </location>
</feature>
<comment type="catalytic activity">
    <reaction evidence="24">
        <text>L-seryl-[protein] + ATP = O-phospho-L-seryl-[protein] + ADP + H(+)</text>
        <dbReference type="Rhea" id="RHEA:17989"/>
        <dbReference type="Rhea" id="RHEA-COMP:9863"/>
        <dbReference type="Rhea" id="RHEA-COMP:11604"/>
        <dbReference type="ChEBI" id="CHEBI:15378"/>
        <dbReference type="ChEBI" id="CHEBI:29999"/>
        <dbReference type="ChEBI" id="CHEBI:30616"/>
        <dbReference type="ChEBI" id="CHEBI:83421"/>
        <dbReference type="ChEBI" id="CHEBI:456216"/>
        <dbReference type="EC" id="2.7.11.1"/>
    </reaction>
    <physiologicalReaction direction="left-to-right" evidence="24">
        <dbReference type="Rhea" id="RHEA:17990"/>
    </physiologicalReaction>
</comment>
<dbReference type="OrthoDB" id="3967at2759"/>
<keyword evidence="9" id="KW-0808">Transferase</keyword>
<dbReference type="EC" id="2.7.11.1" evidence="3"/>
<evidence type="ECO:0000256" key="8">
    <source>
        <dbReference type="ARBA" id="ARBA00022664"/>
    </source>
</evidence>
<organism evidence="27 28">
    <name type="scientific">Drosophila busckii</name>
    <name type="common">Fruit fly</name>
    <dbReference type="NCBI Taxonomy" id="30019"/>
    <lineage>
        <taxon>Eukaryota</taxon>
        <taxon>Metazoa</taxon>
        <taxon>Ecdysozoa</taxon>
        <taxon>Arthropoda</taxon>
        <taxon>Hexapoda</taxon>
        <taxon>Insecta</taxon>
        <taxon>Pterygota</taxon>
        <taxon>Neoptera</taxon>
        <taxon>Endopterygota</taxon>
        <taxon>Diptera</taxon>
        <taxon>Brachycera</taxon>
        <taxon>Muscomorpha</taxon>
        <taxon>Ephydroidea</taxon>
        <taxon>Drosophilidae</taxon>
        <taxon>Drosophila</taxon>
    </lineage>
</organism>
<evidence type="ECO:0000256" key="24">
    <source>
        <dbReference type="ARBA" id="ARBA00048977"/>
    </source>
</evidence>
<keyword evidence="14" id="KW-0067">ATP-binding</keyword>
<keyword evidence="28" id="KW-1185">Reference proteome</keyword>
<dbReference type="EMBL" id="CP012525">
    <property type="protein sequence ID" value="ALC43590.1"/>
    <property type="molecule type" value="Genomic_DNA"/>
</dbReference>
<evidence type="ECO:0000256" key="12">
    <source>
        <dbReference type="ARBA" id="ARBA00022777"/>
    </source>
</evidence>
<evidence type="ECO:0000256" key="1">
    <source>
        <dbReference type="ARBA" id="ARBA00004123"/>
    </source>
</evidence>
<dbReference type="GO" id="GO:0004674">
    <property type="term" value="F:protein serine/threonine kinase activity"/>
    <property type="evidence" value="ECO:0007669"/>
    <property type="project" value="UniProtKB-KW"/>
</dbReference>
<feature type="compositionally biased region" description="Basic residues" evidence="25">
    <location>
        <begin position="20"/>
        <end position="55"/>
    </location>
</feature>
<feature type="compositionally biased region" description="Basic and acidic residues" evidence="25">
    <location>
        <begin position="538"/>
        <end position="558"/>
    </location>
</feature>
<dbReference type="SMART" id="SM00220">
    <property type="entry name" value="S_TKc"/>
    <property type="match status" value="1"/>
</dbReference>
<dbReference type="InterPro" id="IPR000719">
    <property type="entry name" value="Prot_kinase_dom"/>
</dbReference>
<evidence type="ECO:0000256" key="23">
    <source>
        <dbReference type="ARBA" id="ARBA00048659"/>
    </source>
</evidence>